<dbReference type="Proteomes" id="UP000250235">
    <property type="component" value="Unassembled WGS sequence"/>
</dbReference>
<accession>A0A2Z7DKD0</accession>
<sequence>MAPSLPRTRAAAALRMKQIALENQSHMIWRLSAKLSTERRESDATKKEHESNLVALEASHVTIAPEPHDLAS</sequence>
<evidence type="ECO:0000313" key="1">
    <source>
        <dbReference type="EMBL" id="KZV58691.1"/>
    </source>
</evidence>
<dbReference type="EMBL" id="KQ986360">
    <property type="protein sequence ID" value="KZV58691.1"/>
    <property type="molecule type" value="Genomic_DNA"/>
</dbReference>
<dbReference type="AlphaFoldDB" id="A0A2Z7DKD0"/>
<reference evidence="1 2" key="1">
    <citation type="journal article" date="2015" name="Proc. Natl. Acad. Sci. U.S.A.">
        <title>The resurrection genome of Boea hygrometrica: A blueprint for survival of dehydration.</title>
        <authorList>
            <person name="Xiao L."/>
            <person name="Yang G."/>
            <person name="Zhang L."/>
            <person name="Yang X."/>
            <person name="Zhao S."/>
            <person name="Ji Z."/>
            <person name="Zhou Q."/>
            <person name="Hu M."/>
            <person name="Wang Y."/>
            <person name="Chen M."/>
            <person name="Xu Y."/>
            <person name="Jin H."/>
            <person name="Xiao X."/>
            <person name="Hu G."/>
            <person name="Bao F."/>
            <person name="Hu Y."/>
            <person name="Wan P."/>
            <person name="Li L."/>
            <person name="Deng X."/>
            <person name="Kuang T."/>
            <person name="Xiang C."/>
            <person name="Zhu J.K."/>
            <person name="Oliver M.J."/>
            <person name="He Y."/>
        </authorList>
    </citation>
    <scope>NUCLEOTIDE SEQUENCE [LARGE SCALE GENOMIC DNA]</scope>
    <source>
        <strain evidence="2">cv. XS01</strain>
    </source>
</reference>
<protein>
    <submittedName>
        <fullName evidence="1">Uncharacterized protein</fullName>
    </submittedName>
</protein>
<evidence type="ECO:0000313" key="2">
    <source>
        <dbReference type="Proteomes" id="UP000250235"/>
    </source>
</evidence>
<name>A0A2Z7DKD0_9LAMI</name>
<gene>
    <name evidence="1" type="ORF">F511_29767</name>
</gene>
<organism evidence="1 2">
    <name type="scientific">Dorcoceras hygrometricum</name>
    <dbReference type="NCBI Taxonomy" id="472368"/>
    <lineage>
        <taxon>Eukaryota</taxon>
        <taxon>Viridiplantae</taxon>
        <taxon>Streptophyta</taxon>
        <taxon>Embryophyta</taxon>
        <taxon>Tracheophyta</taxon>
        <taxon>Spermatophyta</taxon>
        <taxon>Magnoliopsida</taxon>
        <taxon>eudicotyledons</taxon>
        <taxon>Gunneridae</taxon>
        <taxon>Pentapetalae</taxon>
        <taxon>asterids</taxon>
        <taxon>lamiids</taxon>
        <taxon>Lamiales</taxon>
        <taxon>Gesneriaceae</taxon>
        <taxon>Didymocarpoideae</taxon>
        <taxon>Trichosporeae</taxon>
        <taxon>Loxocarpinae</taxon>
        <taxon>Dorcoceras</taxon>
    </lineage>
</organism>
<keyword evidence="2" id="KW-1185">Reference proteome</keyword>
<proteinExistence type="predicted"/>